<reference evidence="2 4" key="2">
    <citation type="journal article" date="2013" name="Nature">
        <title>Insights into bilaterian evolution from three spiralian genomes.</title>
        <authorList>
            <person name="Simakov O."/>
            <person name="Marletaz F."/>
            <person name="Cho S.J."/>
            <person name="Edsinger-Gonzales E."/>
            <person name="Havlak P."/>
            <person name="Hellsten U."/>
            <person name="Kuo D.H."/>
            <person name="Larsson T."/>
            <person name="Lv J."/>
            <person name="Arendt D."/>
            <person name="Savage R."/>
            <person name="Osoegawa K."/>
            <person name="de Jong P."/>
            <person name="Grimwood J."/>
            <person name="Chapman J.A."/>
            <person name="Shapiro H."/>
            <person name="Aerts A."/>
            <person name="Otillar R.P."/>
            <person name="Terry A.Y."/>
            <person name="Boore J.L."/>
            <person name="Grigoriev I.V."/>
            <person name="Lindberg D.R."/>
            <person name="Seaver E.C."/>
            <person name="Weisblat D.A."/>
            <person name="Putnam N.H."/>
            <person name="Rokhsar D.S."/>
        </authorList>
    </citation>
    <scope>NUCLEOTIDE SEQUENCE</scope>
</reference>
<evidence type="ECO:0000313" key="4">
    <source>
        <dbReference type="Proteomes" id="UP000015101"/>
    </source>
</evidence>
<dbReference type="EMBL" id="KB095905">
    <property type="protein sequence ID" value="ESO09855.1"/>
    <property type="molecule type" value="Genomic_DNA"/>
</dbReference>
<feature type="signal peptide" evidence="1">
    <location>
        <begin position="1"/>
        <end position="22"/>
    </location>
</feature>
<dbReference type="InParanoid" id="T1EZN5"/>
<dbReference type="EMBL" id="AMQM01002829">
    <property type="status" value="NOT_ANNOTATED_CDS"/>
    <property type="molecule type" value="Genomic_DNA"/>
</dbReference>
<organism evidence="3 4">
    <name type="scientific">Helobdella robusta</name>
    <name type="common">Californian leech</name>
    <dbReference type="NCBI Taxonomy" id="6412"/>
    <lineage>
        <taxon>Eukaryota</taxon>
        <taxon>Metazoa</taxon>
        <taxon>Spiralia</taxon>
        <taxon>Lophotrochozoa</taxon>
        <taxon>Annelida</taxon>
        <taxon>Clitellata</taxon>
        <taxon>Hirudinea</taxon>
        <taxon>Rhynchobdellida</taxon>
        <taxon>Glossiphoniidae</taxon>
        <taxon>Helobdella</taxon>
    </lineage>
</organism>
<dbReference type="CTD" id="20202035"/>
<dbReference type="OrthoDB" id="6085322at2759"/>
<reference evidence="3" key="3">
    <citation type="submission" date="2015-06" db="UniProtKB">
        <authorList>
            <consortium name="EnsemblMetazoa"/>
        </authorList>
    </citation>
    <scope>IDENTIFICATION</scope>
</reference>
<feature type="chain" id="PRO_5010980189" evidence="1">
    <location>
        <begin position="23"/>
        <end position="172"/>
    </location>
</feature>
<dbReference type="Proteomes" id="UP000015101">
    <property type="component" value="Unassembled WGS sequence"/>
</dbReference>
<dbReference type="KEGG" id="hro:HELRODRAFT_167674"/>
<evidence type="ECO:0000313" key="3">
    <source>
        <dbReference type="EnsemblMetazoa" id="HelroP167674"/>
    </source>
</evidence>
<sequence>MEKMAMFFLMATLSVMSGIVHCSDHSKSVSPELGEQGHDANLLRILEEPQQEDSNKRAIGMLRMGRSLPYYTDDDAGMKRAVSYLRMGRSGLNDKKAVNMLRMGKRVVSLLRMGRSSSANNNQLDEQYDEEANSPSRKFFYDSPNYFVDDAEKENYKLAHDNKRAVSMLRMG</sequence>
<dbReference type="AlphaFoldDB" id="T1EZN5"/>
<evidence type="ECO:0000256" key="1">
    <source>
        <dbReference type="SAM" id="SignalP"/>
    </source>
</evidence>
<reference evidence="4" key="1">
    <citation type="submission" date="2012-12" db="EMBL/GenBank/DDBJ databases">
        <authorList>
            <person name="Hellsten U."/>
            <person name="Grimwood J."/>
            <person name="Chapman J.A."/>
            <person name="Shapiro H."/>
            <person name="Aerts A."/>
            <person name="Otillar R.P."/>
            <person name="Terry A.Y."/>
            <person name="Boore J.L."/>
            <person name="Simakov O."/>
            <person name="Marletaz F."/>
            <person name="Cho S.-J."/>
            <person name="Edsinger-Gonzales E."/>
            <person name="Havlak P."/>
            <person name="Kuo D.-H."/>
            <person name="Larsson T."/>
            <person name="Lv J."/>
            <person name="Arendt D."/>
            <person name="Savage R."/>
            <person name="Osoegawa K."/>
            <person name="de Jong P."/>
            <person name="Lindberg D.R."/>
            <person name="Seaver E.C."/>
            <person name="Weisblat D.A."/>
            <person name="Putnam N.H."/>
            <person name="Grigoriev I.V."/>
            <person name="Rokhsar D.S."/>
        </authorList>
    </citation>
    <scope>NUCLEOTIDE SEQUENCE</scope>
</reference>
<accession>T1EZN5</accession>
<evidence type="ECO:0000313" key="2">
    <source>
        <dbReference type="EMBL" id="ESO09855.1"/>
    </source>
</evidence>
<protein>
    <submittedName>
        <fullName evidence="2 3">Uncharacterized protein</fullName>
    </submittedName>
</protein>
<dbReference type="GeneID" id="20202035"/>
<name>T1EZN5_HELRO</name>
<keyword evidence="4" id="KW-1185">Reference proteome</keyword>
<dbReference type="EnsemblMetazoa" id="HelroT167674">
    <property type="protein sequence ID" value="HelroP167674"/>
    <property type="gene ID" value="HelroG167674"/>
</dbReference>
<gene>
    <name evidence="3" type="primary">20202035</name>
    <name evidence="2" type="ORF">HELRODRAFT_167674</name>
</gene>
<proteinExistence type="predicted"/>
<dbReference type="RefSeq" id="XP_009011669.1">
    <property type="nucleotide sequence ID" value="XM_009013421.1"/>
</dbReference>
<dbReference type="HOGENOM" id="CLU_1556937_0_0_1"/>
<keyword evidence="1" id="KW-0732">Signal</keyword>